<proteinExistence type="predicted"/>
<dbReference type="EMBL" id="JAKWBI020000114">
    <property type="protein sequence ID" value="KAJ2902402.1"/>
    <property type="molecule type" value="Genomic_DNA"/>
</dbReference>
<organism evidence="1 2">
    <name type="scientific">Zalerion maritima</name>
    <dbReference type="NCBI Taxonomy" id="339359"/>
    <lineage>
        <taxon>Eukaryota</taxon>
        <taxon>Fungi</taxon>
        <taxon>Dikarya</taxon>
        <taxon>Ascomycota</taxon>
        <taxon>Pezizomycotina</taxon>
        <taxon>Sordariomycetes</taxon>
        <taxon>Lulworthiomycetidae</taxon>
        <taxon>Lulworthiales</taxon>
        <taxon>Lulworthiaceae</taxon>
        <taxon>Zalerion</taxon>
    </lineage>
</organism>
<comment type="caution">
    <text evidence="1">The sequence shown here is derived from an EMBL/GenBank/DDBJ whole genome shotgun (WGS) entry which is preliminary data.</text>
</comment>
<reference evidence="1" key="1">
    <citation type="submission" date="2022-07" db="EMBL/GenBank/DDBJ databases">
        <title>Draft genome sequence of Zalerion maritima ATCC 34329, a (micro)plastics degrading marine fungus.</title>
        <authorList>
            <person name="Paco A."/>
            <person name="Goncalves M.F.M."/>
            <person name="Rocha-Santos T.A.P."/>
            <person name="Alves A."/>
        </authorList>
    </citation>
    <scope>NUCLEOTIDE SEQUENCE</scope>
    <source>
        <strain evidence="1">ATCC 34329</strain>
    </source>
</reference>
<evidence type="ECO:0000313" key="2">
    <source>
        <dbReference type="Proteomes" id="UP001201980"/>
    </source>
</evidence>
<accession>A0AAD5RSD5</accession>
<name>A0AAD5RSD5_9PEZI</name>
<protein>
    <submittedName>
        <fullName evidence="1">Uncharacterized protein</fullName>
    </submittedName>
</protein>
<dbReference type="Proteomes" id="UP001201980">
    <property type="component" value="Unassembled WGS sequence"/>
</dbReference>
<gene>
    <name evidence="1" type="ORF">MKZ38_000648</name>
</gene>
<dbReference type="AlphaFoldDB" id="A0AAD5RSD5"/>
<keyword evidence="2" id="KW-1185">Reference proteome</keyword>
<sequence length="307" mass="34893">MVSQRLASHFREQWRTQPQVPVSHQVPLWATPNLRYQTTVGPLDFDISEHLVPVTEKEVAVGQQFYGSKHRTFDVHFKELSLPVVTGLPLFQLKRRKATLPRNMTFSSLQSEGARHKEVYRHNQYGEVWRSFWCDSTPPTSGAILFHPHGDRLRLILDPTMFADALTRRRKASHYSMSGLGFHPLPSIVECTTVFDRACLQKWRVVKSKLGATSRTKTSCAHVEMSENPLCSETPPPRTATRSPSNFDVIYFLRQVSFFAPGGELETAAERHSYPVHQKQSRGRLRSEAAAIKSHEDETPSVGSFLP</sequence>
<evidence type="ECO:0000313" key="1">
    <source>
        <dbReference type="EMBL" id="KAJ2902402.1"/>
    </source>
</evidence>